<evidence type="ECO:0000256" key="3">
    <source>
        <dbReference type="ARBA" id="ARBA00022833"/>
    </source>
</evidence>
<dbReference type="Pfam" id="PF04828">
    <property type="entry name" value="GFA"/>
    <property type="match status" value="1"/>
</dbReference>
<evidence type="ECO:0000256" key="1">
    <source>
        <dbReference type="ARBA" id="ARBA00005495"/>
    </source>
</evidence>
<comment type="similarity">
    <text evidence="1">Belongs to the Gfa family.</text>
</comment>
<dbReference type="GO" id="GO:0046872">
    <property type="term" value="F:metal ion binding"/>
    <property type="evidence" value="ECO:0007669"/>
    <property type="project" value="UniProtKB-KW"/>
</dbReference>
<dbReference type="Gene3D" id="3.90.1590.10">
    <property type="entry name" value="glutathione-dependent formaldehyde- activating enzyme (gfa)"/>
    <property type="match status" value="1"/>
</dbReference>
<evidence type="ECO:0000259" key="5">
    <source>
        <dbReference type="PROSITE" id="PS51891"/>
    </source>
</evidence>
<sequence length="363" mass="40685">MTSDPDTVTITAHCLCKAHNFTTSVPKSKLPLPAYACHCNSCRHVTGALYLIDSEWPEPRKNVDTSGLRKYAFSSRIKVLFCGTCSTPLFIEDTAEPHHLGAFTGALKNNQGDLVKLVHHIFVGDTLDGDAQEYNWDWPPASSLKGLSGKAEYDSVQVRCKCGGVDLVMHRGNYEGKEREELPWFIDPTTHRPIASFDACDSCRLQSGIDIFHWTFAELKNLSYSSNLAAEGKVFPKNTTDLRAAVDAQDPLMGTLTYYASSPDVQRYFCKNCSACVFYAVDSRPDIVDVALGLLDAPDGARAEGFVLWLFGKLVWVEDTKGGWREDLMKRIEKESEHWRIERGYPKSWKRIEREEAEAKGKS</sequence>
<dbReference type="InterPro" id="IPR006913">
    <property type="entry name" value="CENP-V/GFA"/>
</dbReference>
<dbReference type="PROSITE" id="PS51891">
    <property type="entry name" value="CENP_V_GFA"/>
    <property type="match status" value="1"/>
</dbReference>
<accession>A0A6A6DP27</accession>
<dbReference type="OrthoDB" id="5422068at2759"/>
<dbReference type="InterPro" id="IPR011057">
    <property type="entry name" value="Mss4-like_sf"/>
</dbReference>
<reference evidence="6" key="1">
    <citation type="journal article" date="2020" name="Stud. Mycol.">
        <title>101 Dothideomycetes genomes: a test case for predicting lifestyles and emergence of pathogens.</title>
        <authorList>
            <person name="Haridas S."/>
            <person name="Albert R."/>
            <person name="Binder M."/>
            <person name="Bloem J."/>
            <person name="Labutti K."/>
            <person name="Salamov A."/>
            <person name="Andreopoulos B."/>
            <person name="Baker S."/>
            <person name="Barry K."/>
            <person name="Bills G."/>
            <person name="Bluhm B."/>
            <person name="Cannon C."/>
            <person name="Castanera R."/>
            <person name="Culley D."/>
            <person name="Daum C."/>
            <person name="Ezra D."/>
            <person name="Gonzalez J."/>
            <person name="Henrissat B."/>
            <person name="Kuo A."/>
            <person name="Liang C."/>
            <person name="Lipzen A."/>
            <person name="Lutzoni F."/>
            <person name="Magnuson J."/>
            <person name="Mondo S."/>
            <person name="Nolan M."/>
            <person name="Ohm R."/>
            <person name="Pangilinan J."/>
            <person name="Park H.-J."/>
            <person name="Ramirez L."/>
            <person name="Alfaro M."/>
            <person name="Sun H."/>
            <person name="Tritt A."/>
            <person name="Yoshinaga Y."/>
            <person name="Zwiers L.-H."/>
            <person name="Turgeon B."/>
            <person name="Goodwin S."/>
            <person name="Spatafora J."/>
            <person name="Crous P."/>
            <person name="Grigoriev I."/>
        </authorList>
    </citation>
    <scope>NUCLEOTIDE SEQUENCE</scope>
    <source>
        <strain evidence="6">CBS 207.26</strain>
    </source>
</reference>
<dbReference type="SUPFAM" id="SSF51316">
    <property type="entry name" value="Mss4-like"/>
    <property type="match status" value="2"/>
</dbReference>
<protein>
    <recommendedName>
        <fullName evidence="5">CENP-V/GFA domain-containing protein</fullName>
    </recommendedName>
</protein>
<proteinExistence type="inferred from homology"/>
<keyword evidence="4" id="KW-0456">Lyase</keyword>
<dbReference type="PANTHER" id="PTHR33337:SF31">
    <property type="entry name" value="DUF636 DOMAIN PROTEIN (AFU_ORTHOLOGUE AFUA_2G12650)"/>
    <property type="match status" value="1"/>
</dbReference>
<dbReference type="AlphaFoldDB" id="A0A6A6DP27"/>
<keyword evidence="7" id="KW-1185">Reference proteome</keyword>
<dbReference type="Proteomes" id="UP000800200">
    <property type="component" value="Unassembled WGS sequence"/>
</dbReference>
<evidence type="ECO:0000313" key="7">
    <source>
        <dbReference type="Proteomes" id="UP000800200"/>
    </source>
</evidence>
<dbReference type="PANTHER" id="PTHR33337">
    <property type="entry name" value="GFA DOMAIN-CONTAINING PROTEIN"/>
    <property type="match status" value="1"/>
</dbReference>
<keyword evidence="3" id="KW-0862">Zinc</keyword>
<evidence type="ECO:0000313" key="6">
    <source>
        <dbReference type="EMBL" id="KAF2181334.1"/>
    </source>
</evidence>
<organism evidence="6 7">
    <name type="scientific">Zopfia rhizophila CBS 207.26</name>
    <dbReference type="NCBI Taxonomy" id="1314779"/>
    <lineage>
        <taxon>Eukaryota</taxon>
        <taxon>Fungi</taxon>
        <taxon>Dikarya</taxon>
        <taxon>Ascomycota</taxon>
        <taxon>Pezizomycotina</taxon>
        <taxon>Dothideomycetes</taxon>
        <taxon>Dothideomycetes incertae sedis</taxon>
        <taxon>Zopfiaceae</taxon>
        <taxon>Zopfia</taxon>
    </lineage>
</organism>
<dbReference type="Gene3D" id="2.170.150.70">
    <property type="match status" value="1"/>
</dbReference>
<dbReference type="EMBL" id="ML994653">
    <property type="protein sequence ID" value="KAF2181334.1"/>
    <property type="molecule type" value="Genomic_DNA"/>
</dbReference>
<evidence type="ECO:0000256" key="4">
    <source>
        <dbReference type="ARBA" id="ARBA00023239"/>
    </source>
</evidence>
<keyword evidence="2" id="KW-0479">Metal-binding</keyword>
<feature type="domain" description="CENP-V/GFA" evidence="5">
    <location>
        <begin position="10"/>
        <end position="135"/>
    </location>
</feature>
<evidence type="ECO:0000256" key="2">
    <source>
        <dbReference type="ARBA" id="ARBA00022723"/>
    </source>
</evidence>
<dbReference type="GO" id="GO:0016846">
    <property type="term" value="F:carbon-sulfur lyase activity"/>
    <property type="evidence" value="ECO:0007669"/>
    <property type="project" value="InterPro"/>
</dbReference>
<gene>
    <name evidence="6" type="ORF">K469DRAFT_671473</name>
</gene>
<name>A0A6A6DP27_9PEZI</name>